<comment type="subcellular location">
    <subcellularLocation>
        <location evidence="1">Membrane</location>
        <topology evidence="1">Multi-pass membrane protein</topology>
    </subcellularLocation>
</comment>
<sequence length="337" mass="35419">MGPESFVVDSVLLSALVFLVGVGVVLVSVEKFIEYVAEAALHFGVSAFLLTVLFAGADIENAALALAAMGGDLPDVALGVVLGVGVFVLTFTVGLAGVLTPFEVSTPRPYLAITLASPTLVLVLSLDGTLSRMDGAVLFVAYLPILLLLYRWETSGETRYFDDEGLEAEFRADRETGETASTNPRSSTLRAKLLALVLVFATVVGMTIGAEATVIGARGLLAASGLSGLAFGATILAVIASLEEILLTVEPVRRNRPEIGVGNVIGSVLFFVTANVGVIALVRPITVTQAVFSIHWPFLVGSLLVVLALFYRGEVTRAGGTLLLLLYGAYWLAIYVL</sequence>
<dbReference type="AlphaFoldDB" id="A0A7D5K5Z3"/>
<feature type="transmembrane region" description="Helical" evidence="5">
    <location>
        <begin position="136"/>
        <end position="152"/>
    </location>
</feature>
<dbReference type="InterPro" id="IPR044880">
    <property type="entry name" value="NCX_ion-bd_dom_sf"/>
</dbReference>
<feature type="transmembrane region" description="Helical" evidence="5">
    <location>
        <begin position="261"/>
        <end position="282"/>
    </location>
</feature>
<dbReference type="OrthoDB" id="142185at2157"/>
<organism evidence="7 8">
    <name type="scientific">Halorarum halophilum</name>
    <dbReference type="NCBI Taxonomy" id="2743090"/>
    <lineage>
        <taxon>Archaea</taxon>
        <taxon>Methanobacteriati</taxon>
        <taxon>Methanobacteriota</taxon>
        <taxon>Stenosarchaea group</taxon>
        <taxon>Halobacteria</taxon>
        <taxon>Halobacteriales</taxon>
        <taxon>Haloferacaceae</taxon>
        <taxon>Halorarum</taxon>
    </lineage>
</organism>
<dbReference type="GO" id="GO:0016020">
    <property type="term" value="C:membrane"/>
    <property type="evidence" value="ECO:0007669"/>
    <property type="project" value="UniProtKB-SubCell"/>
</dbReference>
<dbReference type="RefSeq" id="WP_179167854.1">
    <property type="nucleotide sequence ID" value="NZ_CP058529.1"/>
</dbReference>
<dbReference type="GeneID" id="56027452"/>
<dbReference type="Pfam" id="PF01699">
    <property type="entry name" value="Na_Ca_ex"/>
    <property type="match status" value="2"/>
</dbReference>
<gene>
    <name evidence="7" type="ORF">HUG10_01425</name>
</gene>
<dbReference type="InterPro" id="IPR004837">
    <property type="entry name" value="NaCa_Exmemb"/>
</dbReference>
<dbReference type="Proteomes" id="UP000509750">
    <property type="component" value="Chromosome"/>
</dbReference>
<dbReference type="Gene3D" id="1.20.1420.30">
    <property type="entry name" value="NCX, central ion-binding region"/>
    <property type="match status" value="2"/>
</dbReference>
<keyword evidence="4 5" id="KW-0472">Membrane</keyword>
<feature type="transmembrane region" description="Helical" evidence="5">
    <location>
        <begin position="229"/>
        <end position="249"/>
    </location>
</feature>
<feature type="transmembrane region" description="Helical" evidence="5">
    <location>
        <begin position="318"/>
        <end position="336"/>
    </location>
</feature>
<evidence type="ECO:0000313" key="7">
    <source>
        <dbReference type="EMBL" id="QLG26279.1"/>
    </source>
</evidence>
<protein>
    <submittedName>
        <fullName evidence="7">Sodium:calcium antiporter</fullName>
    </submittedName>
</protein>
<dbReference type="GO" id="GO:0055085">
    <property type="term" value="P:transmembrane transport"/>
    <property type="evidence" value="ECO:0007669"/>
    <property type="project" value="InterPro"/>
</dbReference>
<evidence type="ECO:0000256" key="3">
    <source>
        <dbReference type="ARBA" id="ARBA00022989"/>
    </source>
</evidence>
<evidence type="ECO:0000313" key="8">
    <source>
        <dbReference type="Proteomes" id="UP000509750"/>
    </source>
</evidence>
<keyword evidence="3 5" id="KW-1133">Transmembrane helix</keyword>
<feature type="transmembrane region" description="Helical" evidence="5">
    <location>
        <begin position="77"/>
        <end position="98"/>
    </location>
</feature>
<feature type="domain" description="Sodium/calcium exchanger membrane region" evidence="6">
    <location>
        <begin position="14"/>
        <end position="150"/>
    </location>
</feature>
<evidence type="ECO:0000256" key="2">
    <source>
        <dbReference type="ARBA" id="ARBA00022692"/>
    </source>
</evidence>
<feature type="transmembrane region" description="Helical" evidence="5">
    <location>
        <begin position="39"/>
        <end position="57"/>
    </location>
</feature>
<dbReference type="KEGG" id="halg:HUG10_01425"/>
<feature type="transmembrane region" description="Helical" evidence="5">
    <location>
        <begin position="110"/>
        <end position="130"/>
    </location>
</feature>
<reference evidence="7 8" key="1">
    <citation type="submission" date="2020-07" db="EMBL/GenBank/DDBJ databases">
        <title>Gai3-2, isolated from salt lake.</title>
        <authorList>
            <person name="Cui H."/>
            <person name="Shi X."/>
        </authorList>
    </citation>
    <scope>NUCLEOTIDE SEQUENCE [LARGE SCALE GENOMIC DNA]</scope>
    <source>
        <strain evidence="7 8">Gai3-2</strain>
    </source>
</reference>
<keyword evidence="8" id="KW-1185">Reference proteome</keyword>
<evidence type="ECO:0000256" key="5">
    <source>
        <dbReference type="SAM" id="Phobius"/>
    </source>
</evidence>
<evidence type="ECO:0000256" key="1">
    <source>
        <dbReference type="ARBA" id="ARBA00004141"/>
    </source>
</evidence>
<dbReference type="EMBL" id="CP058529">
    <property type="protein sequence ID" value="QLG26279.1"/>
    <property type="molecule type" value="Genomic_DNA"/>
</dbReference>
<proteinExistence type="predicted"/>
<feature type="domain" description="Sodium/calcium exchanger membrane region" evidence="6">
    <location>
        <begin position="195"/>
        <end position="335"/>
    </location>
</feature>
<name>A0A7D5K5Z3_9EURY</name>
<feature type="transmembrane region" description="Helical" evidence="5">
    <location>
        <begin position="193"/>
        <end position="217"/>
    </location>
</feature>
<evidence type="ECO:0000256" key="4">
    <source>
        <dbReference type="ARBA" id="ARBA00023136"/>
    </source>
</evidence>
<accession>A0A7D5K5Z3</accession>
<feature type="transmembrane region" description="Helical" evidence="5">
    <location>
        <begin position="6"/>
        <end position="27"/>
    </location>
</feature>
<feature type="transmembrane region" description="Helical" evidence="5">
    <location>
        <begin position="294"/>
        <end position="311"/>
    </location>
</feature>
<keyword evidence="2 5" id="KW-0812">Transmembrane</keyword>
<evidence type="ECO:0000259" key="6">
    <source>
        <dbReference type="Pfam" id="PF01699"/>
    </source>
</evidence>